<keyword evidence="2" id="KW-1185">Reference proteome</keyword>
<name>A0A2I0K710_PUNGR</name>
<organism evidence="1 2">
    <name type="scientific">Punica granatum</name>
    <name type="common">Pomegranate</name>
    <dbReference type="NCBI Taxonomy" id="22663"/>
    <lineage>
        <taxon>Eukaryota</taxon>
        <taxon>Viridiplantae</taxon>
        <taxon>Streptophyta</taxon>
        <taxon>Embryophyta</taxon>
        <taxon>Tracheophyta</taxon>
        <taxon>Spermatophyta</taxon>
        <taxon>Magnoliopsida</taxon>
        <taxon>eudicotyledons</taxon>
        <taxon>Gunneridae</taxon>
        <taxon>Pentapetalae</taxon>
        <taxon>rosids</taxon>
        <taxon>malvids</taxon>
        <taxon>Myrtales</taxon>
        <taxon>Lythraceae</taxon>
        <taxon>Punica</taxon>
    </lineage>
</organism>
<accession>A0A2I0K710</accession>
<sequence>MLGGISRCWKRRIARFLVEIMLGRCRMLLVAFRTGVKWPTPPPCWALHSVRGCDLLHESIACPSRRRRSLGFPTAPAHGEKGEWPFMERGDPWNTCINVKGEILWDPPNQ</sequence>
<dbReference type="Proteomes" id="UP000233551">
    <property type="component" value="Unassembled WGS sequence"/>
</dbReference>
<reference evidence="1 2" key="1">
    <citation type="submission" date="2017-11" db="EMBL/GenBank/DDBJ databases">
        <title>De-novo sequencing of pomegranate (Punica granatum L.) genome.</title>
        <authorList>
            <person name="Akparov Z."/>
            <person name="Amiraslanov A."/>
            <person name="Hajiyeva S."/>
            <person name="Abbasov M."/>
            <person name="Kaur K."/>
            <person name="Hamwieh A."/>
            <person name="Solovyev V."/>
            <person name="Salamov A."/>
            <person name="Braich B."/>
            <person name="Kosarev P."/>
            <person name="Mahmoud A."/>
            <person name="Hajiyev E."/>
            <person name="Babayeva S."/>
            <person name="Izzatullayeva V."/>
            <person name="Mammadov A."/>
            <person name="Mammadov A."/>
            <person name="Sharifova S."/>
            <person name="Ojaghi J."/>
            <person name="Eynullazada K."/>
            <person name="Bayramov B."/>
            <person name="Abdulazimova A."/>
            <person name="Shahmuradov I."/>
        </authorList>
    </citation>
    <scope>NUCLEOTIDE SEQUENCE [LARGE SCALE GENOMIC DNA]</scope>
    <source>
        <strain evidence="2">cv. AG2017</strain>
        <tissue evidence="1">Leaf</tissue>
    </source>
</reference>
<dbReference type="EMBL" id="PGOL01000835">
    <property type="protein sequence ID" value="PKI64327.1"/>
    <property type="molecule type" value="Genomic_DNA"/>
</dbReference>
<gene>
    <name evidence="1" type="ORF">CRG98_015292</name>
</gene>
<comment type="caution">
    <text evidence="1">The sequence shown here is derived from an EMBL/GenBank/DDBJ whole genome shotgun (WGS) entry which is preliminary data.</text>
</comment>
<dbReference type="AlphaFoldDB" id="A0A2I0K710"/>
<protein>
    <submittedName>
        <fullName evidence="1">Uncharacterized protein</fullName>
    </submittedName>
</protein>
<evidence type="ECO:0000313" key="2">
    <source>
        <dbReference type="Proteomes" id="UP000233551"/>
    </source>
</evidence>
<evidence type="ECO:0000313" key="1">
    <source>
        <dbReference type="EMBL" id="PKI64327.1"/>
    </source>
</evidence>
<proteinExistence type="predicted"/>